<feature type="compositionally biased region" description="Polar residues" evidence="9">
    <location>
        <begin position="46"/>
        <end position="55"/>
    </location>
</feature>
<evidence type="ECO:0000256" key="8">
    <source>
        <dbReference type="ARBA" id="ARBA00033426"/>
    </source>
</evidence>
<reference evidence="10" key="1">
    <citation type="journal article" date="2023" name="bioRxiv">
        <title>Improved chromosome-level genome assembly for marigold (Tagetes erecta).</title>
        <authorList>
            <person name="Jiang F."/>
            <person name="Yuan L."/>
            <person name="Wang S."/>
            <person name="Wang H."/>
            <person name="Xu D."/>
            <person name="Wang A."/>
            <person name="Fan W."/>
        </authorList>
    </citation>
    <scope>NUCLEOTIDE SEQUENCE</scope>
    <source>
        <strain evidence="10">WSJ</strain>
        <tissue evidence="10">Leaf</tissue>
    </source>
</reference>
<dbReference type="InterPro" id="IPR036995">
    <property type="entry name" value="MPG_sf"/>
</dbReference>
<evidence type="ECO:0000256" key="4">
    <source>
        <dbReference type="ARBA" id="ARBA00012000"/>
    </source>
</evidence>
<evidence type="ECO:0000313" key="10">
    <source>
        <dbReference type="EMBL" id="KAK1428802.1"/>
    </source>
</evidence>
<dbReference type="Proteomes" id="UP001229421">
    <property type="component" value="Unassembled WGS sequence"/>
</dbReference>
<dbReference type="EC" id="3.2.2.21" evidence="4"/>
<comment type="catalytic activity">
    <reaction evidence="1">
        <text>Hydrolysis of alkylated DNA, releasing 3-methyladenine, 3-methylguanine, 7-methylguanine and 7-methyladenine.</text>
        <dbReference type="EC" id="3.2.2.21"/>
    </reaction>
</comment>
<dbReference type="FunFam" id="3.10.300.10:FF:000001">
    <property type="entry name" value="Putative 3-methyladenine DNA glycosylase"/>
    <property type="match status" value="1"/>
</dbReference>
<evidence type="ECO:0000256" key="7">
    <source>
        <dbReference type="ARBA" id="ARBA00023204"/>
    </source>
</evidence>
<keyword evidence="11" id="KW-1185">Reference proteome</keyword>
<dbReference type="GO" id="GO:0003677">
    <property type="term" value="F:DNA binding"/>
    <property type="evidence" value="ECO:0007669"/>
    <property type="project" value="InterPro"/>
</dbReference>
<proteinExistence type="inferred from homology"/>
<dbReference type="AlphaFoldDB" id="A0AAD8KYQ9"/>
<dbReference type="HAMAP" id="MF_00527">
    <property type="entry name" value="3MGH"/>
    <property type="match status" value="1"/>
</dbReference>
<feature type="region of interest" description="Disordered" evidence="9">
    <location>
        <begin position="46"/>
        <end position="80"/>
    </location>
</feature>
<dbReference type="GO" id="GO:0003905">
    <property type="term" value="F:alkylbase DNA N-glycosylase activity"/>
    <property type="evidence" value="ECO:0007669"/>
    <property type="project" value="UniProtKB-EC"/>
</dbReference>
<evidence type="ECO:0000256" key="9">
    <source>
        <dbReference type="SAM" id="MobiDB-lite"/>
    </source>
</evidence>
<evidence type="ECO:0000313" key="11">
    <source>
        <dbReference type="Proteomes" id="UP001229421"/>
    </source>
</evidence>
<dbReference type="CDD" id="cd00540">
    <property type="entry name" value="AAG"/>
    <property type="match status" value="1"/>
</dbReference>
<sequence>MFINQTPAKTLSSSPLQNQSKTLKIIPKMKITKRFNRVIKPFKLSNTSTSDFKSQPTKTQSNSKPKSKTKPRKIKQKPTTQFDIHSIESSSTFLVEKAPILGVDFYQIDALDLAPKLLGKYLKRDDVVLQITEVEAYRSNDSACHGRVGVTSRNAPMFGPGGHAYVYLCYGLHTMLNVVADKQGIGSAVLIRSCAPVMGLETIKQRRGLDTEKPVLLTGPGKVGQALGISTDWSNQALFTPGGLELLDGPDVKEIVVGPRVGIDYALPEHVGALWRFAIAGSPWISAPKNTLTPP</sequence>
<feature type="compositionally biased region" description="Basic residues" evidence="9">
    <location>
        <begin position="65"/>
        <end position="76"/>
    </location>
</feature>
<comment type="function">
    <text evidence="2">Hydrolysis of the deoxyribose N-glycosidic bond to excise 3-methyladenine, and 7-methylguanine from the damaged DNA polymer formed by alkylation lesions.</text>
</comment>
<dbReference type="NCBIfam" id="TIGR00567">
    <property type="entry name" value="3mg"/>
    <property type="match status" value="1"/>
</dbReference>
<dbReference type="Pfam" id="PF02245">
    <property type="entry name" value="Pur_DNA_glyco"/>
    <property type="match status" value="1"/>
</dbReference>
<evidence type="ECO:0000256" key="5">
    <source>
        <dbReference type="ARBA" id="ARBA00022763"/>
    </source>
</evidence>
<protein>
    <recommendedName>
        <fullName evidence="4">DNA-3-methyladenine glycosylase II</fullName>
        <ecNumber evidence="4">3.2.2.21</ecNumber>
    </recommendedName>
    <alternativeName>
        <fullName evidence="8">3-methyladenine DNA glycosidase</fullName>
    </alternativeName>
</protein>
<evidence type="ECO:0000256" key="1">
    <source>
        <dbReference type="ARBA" id="ARBA00000086"/>
    </source>
</evidence>
<dbReference type="GO" id="GO:0006284">
    <property type="term" value="P:base-excision repair"/>
    <property type="evidence" value="ECO:0007669"/>
    <property type="project" value="InterPro"/>
</dbReference>
<dbReference type="PANTHER" id="PTHR10429">
    <property type="entry name" value="DNA-3-METHYLADENINE GLYCOSYLASE"/>
    <property type="match status" value="1"/>
</dbReference>
<comment type="similarity">
    <text evidence="3">Belongs to the DNA glycosylase MPG family.</text>
</comment>
<keyword evidence="7" id="KW-0234">DNA repair</keyword>
<evidence type="ECO:0000256" key="3">
    <source>
        <dbReference type="ARBA" id="ARBA00009232"/>
    </source>
</evidence>
<organism evidence="10 11">
    <name type="scientific">Tagetes erecta</name>
    <name type="common">African marigold</name>
    <dbReference type="NCBI Taxonomy" id="13708"/>
    <lineage>
        <taxon>Eukaryota</taxon>
        <taxon>Viridiplantae</taxon>
        <taxon>Streptophyta</taxon>
        <taxon>Embryophyta</taxon>
        <taxon>Tracheophyta</taxon>
        <taxon>Spermatophyta</taxon>
        <taxon>Magnoliopsida</taxon>
        <taxon>eudicotyledons</taxon>
        <taxon>Gunneridae</taxon>
        <taxon>Pentapetalae</taxon>
        <taxon>asterids</taxon>
        <taxon>campanulids</taxon>
        <taxon>Asterales</taxon>
        <taxon>Asteraceae</taxon>
        <taxon>Asteroideae</taxon>
        <taxon>Heliantheae alliance</taxon>
        <taxon>Tageteae</taxon>
        <taxon>Tagetes</taxon>
    </lineage>
</organism>
<evidence type="ECO:0000256" key="2">
    <source>
        <dbReference type="ARBA" id="ARBA00002421"/>
    </source>
</evidence>
<keyword evidence="6" id="KW-0378">Hydrolase</keyword>
<keyword evidence="5" id="KW-0227">DNA damage</keyword>
<comment type="caution">
    <text evidence="10">The sequence shown here is derived from an EMBL/GenBank/DDBJ whole genome shotgun (WGS) entry which is preliminary data.</text>
</comment>
<dbReference type="Gene3D" id="3.10.300.10">
    <property type="entry name" value="Methylpurine-DNA glycosylase (MPG)"/>
    <property type="match status" value="1"/>
</dbReference>
<accession>A0AAD8KYQ9</accession>
<dbReference type="PANTHER" id="PTHR10429:SF0">
    <property type="entry name" value="DNA-3-METHYLADENINE GLYCOSYLASE"/>
    <property type="match status" value="1"/>
</dbReference>
<name>A0AAD8KYQ9_TARER</name>
<evidence type="ECO:0000256" key="6">
    <source>
        <dbReference type="ARBA" id="ARBA00022801"/>
    </source>
</evidence>
<dbReference type="InterPro" id="IPR011034">
    <property type="entry name" value="Formyl_transferase-like_C_sf"/>
</dbReference>
<dbReference type="SUPFAM" id="SSF50486">
    <property type="entry name" value="FMT C-terminal domain-like"/>
    <property type="match status" value="1"/>
</dbReference>
<gene>
    <name evidence="10" type="ORF">QVD17_17642</name>
</gene>
<dbReference type="InterPro" id="IPR003180">
    <property type="entry name" value="MPG"/>
</dbReference>
<dbReference type="EMBL" id="JAUHHV010000004">
    <property type="protein sequence ID" value="KAK1428802.1"/>
    <property type="molecule type" value="Genomic_DNA"/>
</dbReference>